<protein>
    <submittedName>
        <fullName evidence="3">Zinc ribbon domain-containing protein</fullName>
    </submittedName>
</protein>
<keyword evidence="2" id="KW-0812">Transmembrane</keyword>
<accession>A0ABY6PT94</accession>
<keyword evidence="2" id="KW-1133">Transmembrane helix</keyword>
<dbReference type="RefSeq" id="WP_265542344.1">
    <property type="nucleotide sequence ID" value="NZ_CP098740.1"/>
</dbReference>
<feature type="region of interest" description="Disordered" evidence="1">
    <location>
        <begin position="1"/>
        <end position="100"/>
    </location>
</feature>
<dbReference type="EMBL" id="CP098740">
    <property type="protein sequence ID" value="UZK54996.1"/>
    <property type="molecule type" value="Genomic_DNA"/>
</dbReference>
<dbReference type="Proteomes" id="UP001164963">
    <property type="component" value="Chromosome"/>
</dbReference>
<keyword evidence="2" id="KW-0472">Membrane</keyword>
<feature type="compositionally biased region" description="Pro residues" evidence="1">
    <location>
        <begin position="36"/>
        <end position="79"/>
    </location>
</feature>
<evidence type="ECO:0000313" key="4">
    <source>
        <dbReference type="Proteomes" id="UP001164963"/>
    </source>
</evidence>
<evidence type="ECO:0000256" key="1">
    <source>
        <dbReference type="SAM" id="MobiDB-lite"/>
    </source>
</evidence>
<feature type="compositionally biased region" description="Low complexity" evidence="1">
    <location>
        <begin position="89"/>
        <end position="100"/>
    </location>
</feature>
<keyword evidence="4" id="KW-1185">Reference proteome</keyword>
<dbReference type="Gene3D" id="2.60.120.260">
    <property type="entry name" value="Galactose-binding domain-like"/>
    <property type="match status" value="1"/>
</dbReference>
<evidence type="ECO:0000313" key="3">
    <source>
        <dbReference type="EMBL" id="UZK54996.1"/>
    </source>
</evidence>
<dbReference type="NCBIfam" id="NF047619">
    <property type="entry name" value="NADase_discoid"/>
    <property type="match status" value="1"/>
</dbReference>
<gene>
    <name evidence="3" type="ORF">NEH16_13375</name>
</gene>
<organism evidence="3 4">
    <name type="scientific">Streptomyces drozdowiczii</name>
    <dbReference type="NCBI Taxonomy" id="202862"/>
    <lineage>
        <taxon>Bacteria</taxon>
        <taxon>Bacillati</taxon>
        <taxon>Actinomycetota</taxon>
        <taxon>Actinomycetes</taxon>
        <taxon>Kitasatosporales</taxon>
        <taxon>Streptomycetaceae</taxon>
        <taxon>Streptomyces</taxon>
    </lineage>
</organism>
<feature type="transmembrane region" description="Helical" evidence="2">
    <location>
        <begin position="170"/>
        <end position="191"/>
    </location>
</feature>
<dbReference type="InterPro" id="IPR057561">
    <property type="entry name" value="NADase_transloc"/>
</dbReference>
<reference evidence="3" key="1">
    <citation type="journal article" date="2022" name="Front. Microbiol.">
        <title>Mirubactin C rescues the lethal effect of cell wall biosynthesis mutations in Bacillus subtilis.</title>
        <authorList>
            <person name="Kepplinger B."/>
            <person name="Wen X."/>
            <person name="Tyler A.R."/>
            <person name="Kim B.Y."/>
            <person name="Brown J."/>
            <person name="Banks P."/>
            <person name="Dashti Y."/>
            <person name="Mackenzie E.S."/>
            <person name="Wills C."/>
            <person name="Kawai Y."/>
            <person name="Waldron K.J."/>
            <person name="Allenby N.E.E."/>
            <person name="Wu L.J."/>
            <person name="Hall M.J."/>
            <person name="Errington J."/>
        </authorList>
    </citation>
    <scope>NUCLEOTIDE SEQUENCE</scope>
    <source>
        <strain evidence="3">MDA8-470</strain>
    </source>
</reference>
<sequence>MTRPCPSCGAANADDEDFCGSCGTYLGWSTRARPGAPAPDPDPEPEPQPQPAPEPTPAPEPEPEPAPAPVRPTRPAPPEPEPEPEPAEEPVGAVRPGVPVAARPTVRTAAVDDEPDGEPCPSCGTNNRPGRTFCRNCAEPLKPRATAAPLPWWRTRWPFNRRVRAGSGRLLRGCLVALVVAGLLVAGFLLIPAGRYVVEDVRDKLGGTGEVSPLHVSANASAPGHPAKAAVDGVTNTYWGAPKTGDALTAEFEDPFRLVGVTVHTGVSTKAEVFQKGARPTRADLTITTKDGKVHEKTMTLADKPGEQTLRMGIGDVVSVRFTIREAAGRGNGHPIALGEIEYFKRT</sequence>
<evidence type="ECO:0000256" key="2">
    <source>
        <dbReference type="SAM" id="Phobius"/>
    </source>
</evidence>
<name>A0ABY6PT94_9ACTN</name>
<proteinExistence type="predicted"/>